<protein>
    <submittedName>
        <fullName evidence="1">Uncharacterized protein</fullName>
    </submittedName>
</protein>
<evidence type="ECO:0000313" key="1">
    <source>
        <dbReference type="Ensembl" id="ENSSCAP00000000877.1"/>
    </source>
</evidence>
<reference evidence="1" key="2">
    <citation type="submission" date="2025-09" db="UniProtKB">
        <authorList>
            <consortium name="Ensembl"/>
        </authorList>
    </citation>
    <scope>IDENTIFICATION</scope>
</reference>
<evidence type="ECO:0000313" key="2">
    <source>
        <dbReference type="Proteomes" id="UP000694409"/>
    </source>
</evidence>
<organism evidence="1 2">
    <name type="scientific">Serinus canaria</name>
    <name type="common">Island canary</name>
    <name type="synonym">Fringilla canaria</name>
    <dbReference type="NCBI Taxonomy" id="9135"/>
    <lineage>
        <taxon>Eukaryota</taxon>
        <taxon>Metazoa</taxon>
        <taxon>Chordata</taxon>
        <taxon>Craniata</taxon>
        <taxon>Vertebrata</taxon>
        <taxon>Euteleostomi</taxon>
        <taxon>Archelosauria</taxon>
        <taxon>Archosauria</taxon>
        <taxon>Dinosauria</taxon>
        <taxon>Saurischia</taxon>
        <taxon>Theropoda</taxon>
        <taxon>Coelurosauria</taxon>
        <taxon>Aves</taxon>
        <taxon>Neognathae</taxon>
        <taxon>Neoaves</taxon>
        <taxon>Telluraves</taxon>
        <taxon>Australaves</taxon>
        <taxon>Passeriformes</taxon>
        <taxon>Passeroidea</taxon>
        <taxon>Fringillidae</taxon>
        <taxon>Carduelinae</taxon>
        <taxon>Serinus</taxon>
    </lineage>
</organism>
<dbReference type="Ensembl" id="ENSSCAT00000000994.1">
    <property type="protein sequence ID" value="ENSSCAP00000000877.1"/>
    <property type="gene ID" value="ENSSCAG00000000732.1"/>
</dbReference>
<proteinExistence type="predicted"/>
<keyword evidence="2" id="KW-1185">Reference proteome</keyword>
<dbReference type="InterPro" id="IPR035979">
    <property type="entry name" value="RBD_domain_sf"/>
</dbReference>
<accession>A0A8C9MDZ7</accession>
<reference evidence="1" key="1">
    <citation type="submission" date="2025-08" db="UniProtKB">
        <authorList>
            <consortium name="Ensembl"/>
        </authorList>
    </citation>
    <scope>IDENTIFICATION</scope>
</reference>
<dbReference type="AlphaFoldDB" id="A0A8C9MDZ7"/>
<dbReference type="Proteomes" id="UP000694409">
    <property type="component" value="Unassembled WGS sequence"/>
</dbReference>
<sequence>QFVNEEAQGKANPTTRLWVGGLGPSTSLAALAREFDRFGSCSSHLFIFIDCVGYNYPLQVAAEPFFLIINKQPRVSALRRCNAGGEKSYLFFQLERKSFLFKQ</sequence>
<name>A0A8C9MDZ7_SERCA</name>
<dbReference type="GO" id="GO:0003676">
    <property type="term" value="F:nucleic acid binding"/>
    <property type="evidence" value="ECO:0007669"/>
    <property type="project" value="InterPro"/>
</dbReference>
<dbReference type="SUPFAM" id="SSF54928">
    <property type="entry name" value="RNA-binding domain, RBD"/>
    <property type="match status" value="1"/>
</dbReference>